<dbReference type="AlphaFoldDB" id="A0A2U2PJG7"/>
<protein>
    <submittedName>
        <fullName evidence="1">Uncharacterized protein</fullName>
    </submittedName>
</protein>
<dbReference type="EMBL" id="QEAS01000004">
    <property type="protein sequence ID" value="PWG81402.1"/>
    <property type="molecule type" value="Genomic_DNA"/>
</dbReference>
<dbReference type="RefSeq" id="WP_146198709.1">
    <property type="nucleotide sequence ID" value="NZ_QEAS01000004.1"/>
</dbReference>
<dbReference type="Proteomes" id="UP000245647">
    <property type="component" value="Unassembled WGS sequence"/>
</dbReference>
<comment type="caution">
    <text evidence="1">The sequence shown here is derived from an EMBL/GenBank/DDBJ whole genome shotgun (WGS) entry which is preliminary data.</text>
</comment>
<reference evidence="1 2" key="1">
    <citation type="submission" date="2018-04" db="EMBL/GenBank/DDBJ databases">
        <title>Pedobacter chongqingensis sp. nov., isolated from a rottenly hemp rope.</title>
        <authorList>
            <person name="Cai Y."/>
        </authorList>
    </citation>
    <scope>NUCLEOTIDE SEQUENCE [LARGE SCALE GENOMIC DNA]</scope>
    <source>
        <strain evidence="1 2">FJ4-8</strain>
    </source>
</reference>
<keyword evidence="2" id="KW-1185">Reference proteome</keyword>
<name>A0A2U2PJG7_9SPHI</name>
<proteinExistence type="predicted"/>
<gene>
    <name evidence="1" type="ORF">DDR33_06065</name>
</gene>
<organism evidence="1 2">
    <name type="scientific">Pararcticibacter amylolyticus</name>
    <dbReference type="NCBI Taxonomy" id="2173175"/>
    <lineage>
        <taxon>Bacteria</taxon>
        <taxon>Pseudomonadati</taxon>
        <taxon>Bacteroidota</taxon>
        <taxon>Sphingobacteriia</taxon>
        <taxon>Sphingobacteriales</taxon>
        <taxon>Sphingobacteriaceae</taxon>
        <taxon>Pararcticibacter</taxon>
    </lineage>
</organism>
<accession>A0A2U2PJG7</accession>
<sequence length="126" mass="14567">MFALRAILRALAENEFVPYRIIGKDTLALKNDQCLFFSDIDGYHFLIRRTGNREYNLGYRLKPVDTATWSKRYGLYEQLGYQLLIGDSKFKSVALRLSPEGVLKFGEDGQYLTVDFAGIVFRKLKE</sequence>
<evidence type="ECO:0000313" key="1">
    <source>
        <dbReference type="EMBL" id="PWG81402.1"/>
    </source>
</evidence>
<evidence type="ECO:0000313" key="2">
    <source>
        <dbReference type="Proteomes" id="UP000245647"/>
    </source>
</evidence>